<evidence type="ECO:0000313" key="2">
    <source>
        <dbReference type="EMBL" id="MBW86064.1"/>
    </source>
</evidence>
<dbReference type="EMBL" id="GGEC01005581">
    <property type="protein sequence ID" value="MBW86064.1"/>
    <property type="molecule type" value="Transcribed_RNA"/>
</dbReference>
<proteinExistence type="predicted"/>
<evidence type="ECO:0000256" key="1">
    <source>
        <dbReference type="SAM" id="Phobius"/>
    </source>
</evidence>
<accession>A0A2P2IXW0</accession>
<name>A0A2P2IXW0_RHIMU</name>
<organism evidence="2">
    <name type="scientific">Rhizophora mucronata</name>
    <name type="common">Asiatic mangrove</name>
    <dbReference type="NCBI Taxonomy" id="61149"/>
    <lineage>
        <taxon>Eukaryota</taxon>
        <taxon>Viridiplantae</taxon>
        <taxon>Streptophyta</taxon>
        <taxon>Embryophyta</taxon>
        <taxon>Tracheophyta</taxon>
        <taxon>Spermatophyta</taxon>
        <taxon>Magnoliopsida</taxon>
        <taxon>eudicotyledons</taxon>
        <taxon>Gunneridae</taxon>
        <taxon>Pentapetalae</taxon>
        <taxon>rosids</taxon>
        <taxon>fabids</taxon>
        <taxon>Malpighiales</taxon>
        <taxon>Rhizophoraceae</taxon>
        <taxon>Rhizophora</taxon>
    </lineage>
</organism>
<keyword evidence="1" id="KW-1133">Transmembrane helix</keyword>
<sequence>MQLWPPSRPSAQSSLLTGVLLGSSVASITSHQLLFLVVTLLRCRGQSA</sequence>
<protein>
    <submittedName>
        <fullName evidence="2">Uncharacterized protein</fullName>
    </submittedName>
</protein>
<dbReference type="AlphaFoldDB" id="A0A2P2IXW0"/>
<keyword evidence="1" id="KW-0472">Membrane</keyword>
<keyword evidence="1" id="KW-0812">Transmembrane</keyword>
<feature type="transmembrane region" description="Helical" evidence="1">
    <location>
        <begin position="20"/>
        <end position="41"/>
    </location>
</feature>
<reference evidence="2" key="1">
    <citation type="submission" date="2018-02" db="EMBL/GenBank/DDBJ databases">
        <title>Rhizophora mucronata_Transcriptome.</title>
        <authorList>
            <person name="Meera S.P."/>
            <person name="Sreeshan A."/>
            <person name="Augustine A."/>
        </authorList>
    </citation>
    <scope>NUCLEOTIDE SEQUENCE</scope>
    <source>
        <tissue evidence="2">Leaf</tissue>
    </source>
</reference>